<proteinExistence type="predicted"/>
<dbReference type="KEGG" id="tcb:TCARB_0939"/>
<evidence type="ECO:0000313" key="2">
    <source>
        <dbReference type="Proteomes" id="UP000266720"/>
    </source>
</evidence>
<dbReference type="Proteomes" id="UP000266720">
    <property type="component" value="Chromosome"/>
</dbReference>
<reference evidence="2" key="1">
    <citation type="book" date="2010" name="EXTREMOPHILES" publisher="0:0-0">
        <title>Complete genome sequences of ten hyperthermophilic archaea reveal their metabolic capabilities and possible ecological roles.</title>
        <editorList>
            <person name="?"/>
        </editorList>
        <authorList>
            <person name="Ravin N.V."/>
            <person name="Mardanov A.V."/>
            <person name="Bonch-Osmolovskaya E.A."/>
            <person name="Skryabin K.G."/>
        </authorList>
    </citation>
    <scope>NUCLEOTIDE SEQUENCE [LARGE SCALE GENOMIC DNA]</scope>
    <source>
        <strain evidence="2">1505</strain>
    </source>
</reference>
<dbReference type="EMBL" id="CP007493">
    <property type="protein sequence ID" value="AJB41989.1"/>
    <property type="molecule type" value="Genomic_DNA"/>
</dbReference>
<organism evidence="1 2">
    <name type="scientific">Thermofilum adornatum 1505</name>
    <dbReference type="NCBI Taxonomy" id="697581"/>
    <lineage>
        <taxon>Archaea</taxon>
        <taxon>Thermoproteota</taxon>
        <taxon>Thermoprotei</taxon>
        <taxon>Thermofilales</taxon>
        <taxon>Thermofilaceae</taxon>
        <taxon>Thermofilum</taxon>
    </lineage>
</organism>
<gene>
    <name evidence="1" type="ORF">TCARB_0939</name>
</gene>
<evidence type="ECO:0000313" key="1">
    <source>
        <dbReference type="EMBL" id="AJB41989.1"/>
    </source>
</evidence>
<name>A0A3G1A5A8_9CREN</name>
<protein>
    <submittedName>
        <fullName evidence="1">Uncharacterized protein</fullName>
    </submittedName>
</protein>
<sequence length="513" mass="60198">MLEKLREELKESLNEILNAIRTQEIEENLLSREDIINKMSELEQIHTSISDLAKKLLEQERNLRKLPFTSPLNHCFDEIEKCLNEAENSYQNYSTFYREYQKEENIVSLLTHQDVKDNFLKQLNEINDICNKISKECIEAHSCIQEESRKISKFSGRSGEELFGFIDNFGNNLLKKFLTLSNNIFKFSRQVSSFPLWHGRIENLDLLKALEFKPEIWAQDFITLITGIRNIQGELYTSEVEFEFEPSSDLEEQKQNITLDELFTRYPPFEPIHTKIKGIVGSYLWFVEGKRVVMEPSLKLHEMIEIDQKNETLKRVTPANLLGPQQKTPEVKLKIFVGKGQKEIPVYIKYGSSTLFSHLKRMGYFARYDPLSEQEINSLIDELQKQYEEDVKRKKHTKKAYSVNNLGYVWYCIKGRGLSTDPYDFTCPFTDVCSVAKALGDKCKYWSWSRRLFPKVYVVPVRDMKLSHPQQFTGRSFIKPFFARNTFVKETLQKSAMVHAFYYTGRANCRSRI</sequence>
<dbReference type="RefSeq" id="WP_052886848.1">
    <property type="nucleotide sequence ID" value="NZ_CP007493.1"/>
</dbReference>
<accession>A0A3G1A5A8</accession>
<dbReference type="AlphaFoldDB" id="A0A3G1A5A8"/>
<dbReference type="STRING" id="697581.TCARB_0939"/>
<dbReference type="GeneID" id="25406361"/>